<protein>
    <submittedName>
        <fullName evidence="1">Uncharacterized protein</fullName>
    </submittedName>
</protein>
<comment type="caution">
    <text evidence="1">The sequence shown here is derived from an EMBL/GenBank/DDBJ whole genome shotgun (WGS) entry which is preliminary data.</text>
</comment>
<sequence length="111" mass="13227">MKNPRIEPEYSTFLNTLFRLNIYITHQALLIDRLKNSEEWQTTFMENVCTGRHDNITFHLISTLHTHILRARFTEANFKPGDDDVFLKSLYHLSDRTPINTKKDLPRYPLH</sequence>
<evidence type="ECO:0000313" key="1">
    <source>
        <dbReference type="EMBL" id="PSU40228.1"/>
    </source>
</evidence>
<accession>A0A2T3J5K7</accession>
<organism evidence="1 2">
    <name type="scientific">Photobacterium frigidiphilum</name>
    <dbReference type="NCBI Taxonomy" id="264736"/>
    <lineage>
        <taxon>Bacteria</taxon>
        <taxon>Pseudomonadati</taxon>
        <taxon>Pseudomonadota</taxon>
        <taxon>Gammaproteobacteria</taxon>
        <taxon>Vibrionales</taxon>
        <taxon>Vibrionaceae</taxon>
        <taxon>Photobacterium</taxon>
    </lineage>
</organism>
<name>A0A2T3J5K7_9GAMM</name>
<dbReference type="AlphaFoldDB" id="A0A2T3J5K7"/>
<keyword evidence="2" id="KW-1185">Reference proteome</keyword>
<proteinExistence type="predicted"/>
<gene>
    <name evidence="1" type="ORF">C9J12_29880</name>
</gene>
<evidence type="ECO:0000313" key="2">
    <source>
        <dbReference type="Proteomes" id="UP000240987"/>
    </source>
</evidence>
<dbReference type="Proteomes" id="UP000240987">
    <property type="component" value="Unassembled WGS sequence"/>
</dbReference>
<dbReference type="RefSeq" id="WP_107247090.1">
    <property type="nucleotide sequence ID" value="NZ_PYMJ01000103.1"/>
</dbReference>
<reference evidence="1 2" key="1">
    <citation type="submission" date="2018-01" db="EMBL/GenBank/DDBJ databases">
        <title>Whole genome sequencing of Histamine producing bacteria.</title>
        <authorList>
            <person name="Butler K."/>
        </authorList>
    </citation>
    <scope>NUCLEOTIDE SEQUENCE [LARGE SCALE GENOMIC DNA]</scope>
    <source>
        <strain evidence="1 2">JCM 12947</strain>
    </source>
</reference>
<dbReference type="EMBL" id="PYMJ01000103">
    <property type="protein sequence ID" value="PSU40228.1"/>
    <property type="molecule type" value="Genomic_DNA"/>
</dbReference>